<keyword evidence="2" id="KW-1185">Reference proteome</keyword>
<dbReference type="EMBL" id="CP066744">
    <property type="protein sequence ID" value="QQK06902.1"/>
    <property type="molecule type" value="Genomic_DNA"/>
</dbReference>
<accession>A0AC61MMT9</accession>
<gene>
    <name evidence="1" type="ORF">JFY71_06005</name>
</gene>
<proteinExistence type="predicted"/>
<sequence length="226" mass="26110">MDNKRVLIIEDDVEINKLLSKILEEANINSVPAYSGTEGLLQFKTNKFDLILLDLMLPGINGEEFLKELRETSLIPVIIISAKSTLDDKVGLLRLGADDYITKPFAKEEVKARVEVQLRRREFLNNKEENILVWKDLILDKKQRIVKLKEESMDLTNSEFDILQLLMENPKKVFSKRNIFEKIGKGLYLGDDNTISVHVSNIRKKFLKVTKEEYIKTVWGIGFILD</sequence>
<organism evidence="1 2">
    <name type="scientific">Miniphocaeibacter halophilus</name>
    <dbReference type="NCBI Taxonomy" id="2931922"/>
    <lineage>
        <taxon>Bacteria</taxon>
        <taxon>Bacillati</taxon>
        <taxon>Bacillota</taxon>
        <taxon>Tissierellia</taxon>
        <taxon>Tissierellales</taxon>
        <taxon>Peptoniphilaceae</taxon>
        <taxon>Miniphocaeibacter</taxon>
    </lineage>
</organism>
<name>A0AC61MMT9_9FIRM</name>
<evidence type="ECO:0000313" key="2">
    <source>
        <dbReference type="Proteomes" id="UP000595814"/>
    </source>
</evidence>
<dbReference type="Proteomes" id="UP000595814">
    <property type="component" value="Chromosome"/>
</dbReference>
<evidence type="ECO:0000313" key="1">
    <source>
        <dbReference type="EMBL" id="QQK06902.1"/>
    </source>
</evidence>
<reference evidence="1 2" key="1">
    <citation type="journal article" date="2022" name="Int. J. Syst. Evol. Microbiol.">
        <title>Miniphocaeibacter halophilus sp. nov., an ammonium-tolerant acetate-producing bacterium isolated from a biogas system.</title>
        <authorList>
            <person name="Schnurer A."/>
            <person name="Singh A."/>
            <person name="Bi S."/>
            <person name="Qiao W."/>
            <person name="Westerholm M."/>
        </authorList>
    </citation>
    <scope>NUCLEOTIDE SEQUENCE [LARGE SCALE GENOMIC DNA]</scope>
    <source>
        <strain evidence="1 2">AMB_01</strain>
    </source>
</reference>
<protein>
    <submittedName>
        <fullName evidence="1">Response regulator transcription factor</fullName>
    </submittedName>
</protein>